<protein>
    <recommendedName>
        <fullName evidence="4">Macrocin O-methyltransferase</fullName>
    </recommendedName>
</protein>
<dbReference type="InterPro" id="IPR008884">
    <property type="entry name" value="TylF_MeTrfase"/>
</dbReference>
<accession>A0A243RRW7</accession>
<dbReference type="PANTHER" id="PTHR40036:SF1">
    <property type="entry name" value="MACROCIN O-METHYLTRANSFERASE"/>
    <property type="match status" value="1"/>
</dbReference>
<dbReference type="PANTHER" id="PTHR40036">
    <property type="entry name" value="MACROCIN O-METHYLTRANSFERASE"/>
    <property type="match status" value="1"/>
</dbReference>
<evidence type="ECO:0008006" key="4">
    <source>
        <dbReference type="Google" id="ProtNLM"/>
    </source>
</evidence>
<evidence type="ECO:0000313" key="3">
    <source>
        <dbReference type="Proteomes" id="UP000194761"/>
    </source>
</evidence>
<dbReference type="AlphaFoldDB" id="A0A243RRW7"/>
<gene>
    <name evidence="2" type="ORF">CA984_10005</name>
</gene>
<dbReference type="Gene3D" id="3.40.50.150">
    <property type="entry name" value="Vaccinia Virus protein VP39"/>
    <property type="match status" value="1"/>
</dbReference>
<evidence type="ECO:0000313" key="2">
    <source>
        <dbReference type="EMBL" id="OUC97736.1"/>
    </source>
</evidence>
<dbReference type="EMBL" id="NGFP01000032">
    <property type="protein sequence ID" value="OUC97736.1"/>
    <property type="molecule type" value="Genomic_DNA"/>
</dbReference>
<comment type="caution">
    <text evidence="2">The sequence shown here is derived from an EMBL/GenBank/DDBJ whole genome shotgun (WGS) entry which is preliminary data.</text>
</comment>
<keyword evidence="3" id="KW-1185">Reference proteome</keyword>
<feature type="region of interest" description="Disordered" evidence="1">
    <location>
        <begin position="1"/>
        <end position="36"/>
    </location>
</feature>
<dbReference type="InterPro" id="IPR029063">
    <property type="entry name" value="SAM-dependent_MTases_sf"/>
</dbReference>
<reference evidence="2 3" key="1">
    <citation type="submission" date="2017-05" db="EMBL/GenBank/DDBJ databases">
        <title>Biotechnological potential of actinobacteria isolated from South African environments.</title>
        <authorList>
            <person name="Le Roes-Hill M."/>
            <person name="Prins A."/>
            <person name="Durrell K.A."/>
        </authorList>
    </citation>
    <scope>NUCLEOTIDE SEQUENCE [LARGE SCALE GENOMIC DNA]</scope>
    <source>
        <strain evidence="2">M26</strain>
    </source>
</reference>
<name>A0A243RRW7_9ACTN</name>
<organism evidence="2 3">
    <name type="scientific">Streptosporangium minutum</name>
    <dbReference type="NCBI Taxonomy" id="569862"/>
    <lineage>
        <taxon>Bacteria</taxon>
        <taxon>Bacillati</taxon>
        <taxon>Actinomycetota</taxon>
        <taxon>Actinomycetes</taxon>
        <taxon>Streptosporangiales</taxon>
        <taxon>Streptosporangiaceae</taxon>
        <taxon>Streptosporangium</taxon>
    </lineage>
</organism>
<evidence type="ECO:0000256" key="1">
    <source>
        <dbReference type="SAM" id="MobiDB-lite"/>
    </source>
</evidence>
<dbReference type="Proteomes" id="UP000194761">
    <property type="component" value="Unassembled WGS sequence"/>
</dbReference>
<dbReference type="Pfam" id="PF05711">
    <property type="entry name" value="TylF"/>
    <property type="match status" value="1"/>
</dbReference>
<proteinExistence type="predicted"/>
<sequence>MERGDPRRRWPAGPGRGRDARTGAGPARRAGPGRGDAVKLTDGAFVAVRDGRLVLGHADRPFTLWQVDPGVLVVLAEIARGTTAQDLHEALAPLTGLDRKAVETLLGHLRTARIVAEEPGVVLRDVNAEIAKVVSAAPDLDQDPDFLEAARQCEDLTLTSAAAQYALWSAVGHIAANAIPGAVVECGVWRGGSMLLAALALLHHRVEDRDLYLFDTFDWAWEPAGDRDGMVGAEEQTLGAEAATPSYMSTGTSAADIHKRITTAGYPGARVHCVTGFVQDTVPGHAPDSIALLRLDTDQYESTLHELRELYPRVVPGGVVIVDDYGKLSGATRATDEYLAGLDRRVLLHRIDTQGRVFVKPASS</sequence>